<dbReference type="InterPro" id="IPR037069">
    <property type="entry name" value="AcylCoA_DH/ox_N_sf"/>
</dbReference>
<evidence type="ECO:0000256" key="4">
    <source>
        <dbReference type="ARBA" id="ARBA00022630"/>
    </source>
</evidence>
<dbReference type="SMART" id="SM01117">
    <property type="entry name" value="Cyt-b5"/>
    <property type="match status" value="1"/>
</dbReference>
<dbReference type="eggNOG" id="KOG0140">
    <property type="taxonomic scope" value="Eukaryota"/>
</dbReference>
<evidence type="ECO:0000256" key="3">
    <source>
        <dbReference type="ARBA" id="ARBA00022617"/>
    </source>
</evidence>
<dbReference type="Pfam" id="PF02771">
    <property type="entry name" value="Acyl-CoA_dh_N"/>
    <property type="match status" value="1"/>
</dbReference>
<dbReference type="InterPro" id="IPR050741">
    <property type="entry name" value="Acyl-CoA_dehydrogenase"/>
</dbReference>
<reference evidence="10 11" key="1">
    <citation type="submission" date="2009-11" db="EMBL/GenBank/DDBJ databases">
        <title>Annotation of Allomyces macrogynus ATCC 38327.</title>
        <authorList>
            <consortium name="The Broad Institute Genome Sequencing Platform"/>
            <person name="Russ C."/>
            <person name="Cuomo C."/>
            <person name="Burger G."/>
            <person name="Gray M.W."/>
            <person name="Holland P.W.H."/>
            <person name="King N."/>
            <person name="Lang F.B.F."/>
            <person name="Roger A.J."/>
            <person name="Ruiz-Trillo I."/>
            <person name="Young S.K."/>
            <person name="Zeng Q."/>
            <person name="Gargeya S."/>
            <person name="Fitzgerald M."/>
            <person name="Haas B."/>
            <person name="Abouelleil A."/>
            <person name="Alvarado L."/>
            <person name="Arachchi H.M."/>
            <person name="Berlin A."/>
            <person name="Chapman S.B."/>
            <person name="Gearin G."/>
            <person name="Goldberg J."/>
            <person name="Griggs A."/>
            <person name="Gujja S."/>
            <person name="Hansen M."/>
            <person name="Heiman D."/>
            <person name="Howarth C."/>
            <person name="Larimer J."/>
            <person name="Lui A."/>
            <person name="MacDonald P.J.P."/>
            <person name="McCowen C."/>
            <person name="Montmayeur A."/>
            <person name="Murphy C."/>
            <person name="Neiman D."/>
            <person name="Pearson M."/>
            <person name="Priest M."/>
            <person name="Roberts A."/>
            <person name="Saif S."/>
            <person name="Shea T."/>
            <person name="Sisk P."/>
            <person name="Stolte C."/>
            <person name="Sykes S."/>
            <person name="Wortman J."/>
            <person name="Nusbaum C."/>
            <person name="Birren B."/>
        </authorList>
    </citation>
    <scope>NUCLEOTIDE SEQUENCE [LARGE SCALE GENOMIC DNA]</scope>
    <source>
        <strain evidence="10 11">ATCC 38327</strain>
    </source>
</reference>
<dbReference type="Pfam" id="PF02770">
    <property type="entry name" value="Acyl-CoA_dh_M"/>
    <property type="match status" value="1"/>
</dbReference>
<dbReference type="Pfam" id="PF00173">
    <property type="entry name" value="Cyt-b5"/>
    <property type="match status" value="1"/>
</dbReference>
<keyword evidence="4" id="KW-0285">Flavoprotein</keyword>
<dbReference type="AlphaFoldDB" id="A0A0L0SVZ9"/>
<evidence type="ECO:0000256" key="2">
    <source>
        <dbReference type="ARBA" id="ARBA00009347"/>
    </source>
</evidence>
<keyword evidence="7" id="KW-0560">Oxidoreductase</keyword>
<evidence type="ECO:0000256" key="6">
    <source>
        <dbReference type="ARBA" id="ARBA00022827"/>
    </source>
</evidence>
<evidence type="ECO:0000256" key="5">
    <source>
        <dbReference type="ARBA" id="ARBA00022723"/>
    </source>
</evidence>
<feature type="domain" description="Cytochrome b5 heme-binding" evidence="9">
    <location>
        <begin position="4"/>
        <end position="80"/>
    </location>
</feature>
<comment type="similarity">
    <text evidence="2">Belongs to the acyl-CoA dehydrogenase family.</text>
</comment>
<dbReference type="GO" id="GO:0033539">
    <property type="term" value="P:fatty acid beta-oxidation using acyl-CoA dehydrogenase"/>
    <property type="evidence" value="ECO:0007669"/>
    <property type="project" value="TreeGrafter"/>
</dbReference>
<keyword evidence="11" id="KW-1185">Reference proteome</keyword>
<protein>
    <recommendedName>
        <fullName evidence="9">Cytochrome b5 heme-binding domain-containing protein</fullName>
    </recommendedName>
</protein>
<dbReference type="GO" id="GO:0020037">
    <property type="term" value="F:heme binding"/>
    <property type="evidence" value="ECO:0007669"/>
    <property type="project" value="InterPro"/>
</dbReference>
<dbReference type="PANTHER" id="PTHR48083:SF28">
    <property type="entry name" value="ACYL-COA DEHYDROGENASE FAMILY PROTEIN (AFU_ORTHOLOGUE AFUA_6G10880)-RELATED"/>
    <property type="match status" value="1"/>
</dbReference>
<dbReference type="Proteomes" id="UP000054350">
    <property type="component" value="Unassembled WGS sequence"/>
</dbReference>
<keyword evidence="3" id="KW-0349">Heme</keyword>
<keyword evidence="8" id="KW-0408">Iron</keyword>
<accession>A0A0L0SVZ9</accession>
<dbReference type="InterPro" id="IPR001199">
    <property type="entry name" value="Cyt_B5-like_heme/steroid-bd"/>
</dbReference>
<dbReference type="PROSITE" id="PS00191">
    <property type="entry name" value="CYTOCHROME_B5_1"/>
    <property type="match status" value="1"/>
</dbReference>
<organism evidence="10 11">
    <name type="scientific">Allomyces macrogynus (strain ATCC 38327)</name>
    <name type="common">Allomyces javanicus var. macrogynus</name>
    <dbReference type="NCBI Taxonomy" id="578462"/>
    <lineage>
        <taxon>Eukaryota</taxon>
        <taxon>Fungi</taxon>
        <taxon>Fungi incertae sedis</taxon>
        <taxon>Blastocladiomycota</taxon>
        <taxon>Blastocladiomycetes</taxon>
        <taxon>Blastocladiales</taxon>
        <taxon>Blastocladiaceae</taxon>
        <taxon>Allomyces</taxon>
    </lineage>
</organism>
<dbReference type="InterPro" id="IPR006091">
    <property type="entry name" value="Acyl-CoA_Oxase/DH_mid-dom"/>
</dbReference>
<evidence type="ECO:0000256" key="7">
    <source>
        <dbReference type="ARBA" id="ARBA00023002"/>
    </source>
</evidence>
<dbReference type="VEuPathDB" id="FungiDB:AMAG_11193"/>
<evidence type="ECO:0000313" key="11">
    <source>
        <dbReference type="Proteomes" id="UP000054350"/>
    </source>
</evidence>
<gene>
    <name evidence="10" type="ORF">AMAG_11193</name>
</gene>
<dbReference type="GO" id="GO:0050660">
    <property type="term" value="F:flavin adenine dinucleotide binding"/>
    <property type="evidence" value="ECO:0007669"/>
    <property type="project" value="InterPro"/>
</dbReference>
<reference evidence="11" key="2">
    <citation type="submission" date="2009-11" db="EMBL/GenBank/DDBJ databases">
        <title>The Genome Sequence of Allomyces macrogynus strain ATCC 38327.</title>
        <authorList>
            <consortium name="The Broad Institute Genome Sequencing Platform"/>
            <person name="Russ C."/>
            <person name="Cuomo C."/>
            <person name="Shea T."/>
            <person name="Young S.K."/>
            <person name="Zeng Q."/>
            <person name="Koehrsen M."/>
            <person name="Haas B."/>
            <person name="Borodovsky M."/>
            <person name="Guigo R."/>
            <person name="Alvarado L."/>
            <person name="Berlin A."/>
            <person name="Borenstein D."/>
            <person name="Chen Z."/>
            <person name="Engels R."/>
            <person name="Freedman E."/>
            <person name="Gellesch M."/>
            <person name="Goldberg J."/>
            <person name="Griggs A."/>
            <person name="Gujja S."/>
            <person name="Heiman D."/>
            <person name="Hepburn T."/>
            <person name="Howarth C."/>
            <person name="Jen D."/>
            <person name="Larson L."/>
            <person name="Lewis B."/>
            <person name="Mehta T."/>
            <person name="Park D."/>
            <person name="Pearson M."/>
            <person name="Roberts A."/>
            <person name="Saif S."/>
            <person name="Shenoy N."/>
            <person name="Sisk P."/>
            <person name="Stolte C."/>
            <person name="Sykes S."/>
            <person name="Walk T."/>
            <person name="White J."/>
            <person name="Yandava C."/>
            <person name="Burger G."/>
            <person name="Gray M.W."/>
            <person name="Holland P.W.H."/>
            <person name="King N."/>
            <person name="Lang F.B.F."/>
            <person name="Roger A.J."/>
            <person name="Ruiz-Trillo I."/>
            <person name="Lander E."/>
            <person name="Nusbaum C."/>
        </authorList>
    </citation>
    <scope>NUCLEOTIDE SEQUENCE [LARGE SCALE GENOMIC DNA]</scope>
    <source>
        <strain evidence="11">ATCC 38327</strain>
    </source>
</reference>
<dbReference type="OMA" id="LAYQTMH"/>
<proteinExistence type="inferred from homology"/>
<dbReference type="GO" id="GO:0005737">
    <property type="term" value="C:cytoplasm"/>
    <property type="evidence" value="ECO:0007669"/>
    <property type="project" value="TreeGrafter"/>
</dbReference>
<sequence length="534" mass="59039">MAATRTFSLDEVAKHNKPDDCWVVVDGKVFDVTKFLDKHPGGRKILLKHVGTDATKAWMNFHNPIILETVGRKLQIGVVGDAAEPAAAAPAATVADRPTIDADLLEGPFGDLIPYADPSWYQEFRSPYYKDSHRRLRAYMRAFVDKELMPYCHEWDEAKQIPREVYLKAGRAGILQAVCGKLAPEYNNVAMPGDVDPAEWDVFHEFIVADELSRTGSGGVVWGLTGGLGIGLPPVLAFGSKYLKDKVVRACFAGEKNICLCVTEPHAGSDVANLKTEAKLTPDGKHFILNGEKKWITNGAFADYFTVACRTGGEGMGGISLLLVERTMPGVKTRRIDCSGVWASGTGYITFEDVKVPVENVIGQVNKGFKSIMYNFNHERLGIVIQATRFSRVCFEEAIKHANRRRTFGKKLIQHDVIRHKLANMAARIESVHAWMESLMFQAQHMSEQEQMLRLGGPIALCKAASTQMFEFCAREAAQIFGGLAYSRGGQAEKVERLYREVRAYAIPGGSEEIMLDLGIRQSLKVAQVLGAKL</sequence>
<dbReference type="OrthoDB" id="10254877at2759"/>
<dbReference type="eggNOG" id="KOG0537">
    <property type="taxonomic scope" value="Eukaryota"/>
</dbReference>
<dbReference type="SUPFAM" id="SSF56645">
    <property type="entry name" value="Acyl-CoA dehydrogenase NM domain-like"/>
    <property type="match status" value="1"/>
</dbReference>
<keyword evidence="5" id="KW-0479">Metal-binding</keyword>
<dbReference type="EMBL" id="GG745351">
    <property type="protein sequence ID" value="KNE66692.1"/>
    <property type="molecule type" value="Genomic_DNA"/>
</dbReference>
<dbReference type="Gene3D" id="1.20.140.10">
    <property type="entry name" value="Butyryl-CoA Dehydrogenase, subunit A, domain 3"/>
    <property type="match status" value="1"/>
</dbReference>
<evidence type="ECO:0000256" key="8">
    <source>
        <dbReference type="ARBA" id="ARBA00023004"/>
    </source>
</evidence>
<dbReference type="GO" id="GO:0046872">
    <property type="term" value="F:metal ion binding"/>
    <property type="evidence" value="ECO:0007669"/>
    <property type="project" value="UniProtKB-KW"/>
</dbReference>
<dbReference type="FunFam" id="2.40.110.10:FF:000002">
    <property type="entry name" value="Acyl-CoA dehydrogenase fadE12"/>
    <property type="match status" value="1"/>
</dbReference>
<dbReference type="InterPro" id="IPR018506">
    <property type="entry name" value="Cyt_B5_heme-BS"/>
</dbReference>
<dbReference type="SUPFAM" id="SSF55856">
    <property type="entry name" value="Cytochrome b5-like heme/steroid binding domain"/>
    <property type="match status" value="1"/>
</dbReference>
<dbReference type="InterPro" id="IPR013786">
    <property type="entry name" value="AcylCoA_DH/ox_N"/>
</dbReference>
<dbReference type="InterPro" id="IPR046373">
    <property type="entry name" value="Acyl-CoA_Oxase/DH_mid-dom_sf"/>
</dbReference>
<dbReference type="Pfam" id="PF00441">
    <property type="entry name" value="Acyl-CoA_dh_1"/>
    <property type="match status" value="1"/>
</dbReference>
<keyword evidence="6" id="KW-0274">FAD</keyword>
<dbReference type="PANTHER" id="PTHR48083">
    <property type="entry name" value="MEDIUM-CHAIN SPECIFIC ACYL-COA DEHYDROGENASE, MITOCHONDRIAL-RELATED"/>
    <property type="match status" value="1"/>
</dbReference>
<dbReference type="STRING" id="578462.A0A0L0SVZ9"/>
<dbReference type="FunFam" id="3.10.120.10:FF:000007">
    <property type="entry name" value="Sulfite oxidase, mitochondrial"/>
    <property type="match status" value="1"/>
</dbReference>
<evidence type="ECO:0000313" key="10">
    <source>
        <dbReference type="EMBL" id="KNE66692.1"/>
    </source>
</evidence>
<dbReference type="Gene3D" id="2.40.110.10">
    <property type="entry name" value="Butyryl-CoA Dehydrogenase, subunit A, domain 2"/>
    <property type="match status" value="1"/>
</dbReference>
<dbReference type="InterPro" id="IPR036250">
    <property type="entry name" value="AcylCo_DH-like_C"/>
</dbReference>
<dbReference type="Gene3D" id="3.10.120.10">
    <property type="entry name" value="Cytochrome b5-like heme/steroid binding domain"/>
    <property type="match status" value="1"/>
</dbReference>
<dbReference type="Gene3D" id="1.10.540.10">
    <property type="entry name" value="Acyl-CoA dehydrogenase/oxidase, N-terminal domain"/>
    <property type="match status" value="1"/>
</dbReference>
<dbReference type="InterPro" id="IPR036400">
    <property type="entry name" value="Cyt_B5-like_heme/steroid_sf"/>
</dbReference>
<dbReference type="InterPro" id="IPR009075">
    <property type="entry name" value="AcylCo_DH/oxidase_C"/>
</dbReference>
<evidence type="ECO:0000259" key="9">
    <source>
        <dbReference type="PROSITE" id="PS50255"/>
    </source>
</evidence>
<dbReference type="GO" id="GO:0003995">
    <property type="term" value="F:acyl-CoA dehydrogenase activity"/>
    <property type="evidence" value="ECO:0007669"/>
    <property type="project" value="TreeGrafter"/>
</dbReference>
<dbReference type="SUPFAM" id="SSF47203">
    <property type="entry name" value="Acyl-CoA dehydrogenase C-terminal domain-like"/>
    <property type="match status" value="1"/>
</dbReference>
<name>A0A0L0SVZ9_ALLM3</name>
<evidence type="ECO:0000256" key="1">
    <source>
        <dbReference type="ARBA" id="ARBA00001974"/>
    </source>
</evidence>
<dbReference type="InterPro" id="IPR009100">
    <property type="entry name" value="AcylCoA_DH/oxidase_NM_dom_sf"/>
</dbReference>
<dbReference type="PROSITE" id="PS50255">
    <property type="entry name" value="CYTOCHROME_B5_2"/>
    <property type="match status" value="1"/>
</dbReference>
<comment type="cofactor">
    <cofactor evidence="1">
        <name>FAD</name>
        <dbReference type="ChEBI" id="CHEBI:57692"/>
    </cofactor>
</comment>